<proteinExistence type="inferred from homology"/>
<keyword evidence="4" id="KW-0378">Hydrolase</keyword>
<evidence type="ECO:0000256" key="3">
    <source>
        <dbReference type="ARBA" id="ARBA00022692"/>
    </source>
</evidence>
<feature type="transmembrane region" description="Helical" evidence="7">
    <location>
        <begin position="151"/>
        <end position="171"/>
    </location>
</feature>
<feature type="domain" description="Peptidase S54 rhomboid" evidence="8">
    <location>
        <begin position="142"/>
        <end position="279"/>
    </location>
</feature>
<dbReference type="SUPFAM" id="SSF144091">
    <property type="entry name" value="Rhomboid-like"/>
    <property type="match status" value="1"/>
</dbReference>
<dbReference type="Gene3D" id="2.170.130.10">
    <property type="entry name" value="TonB-dependent receptor, plug domain"/>
    <property type="match status" value="1"/>
</dbReference>
<feature type="transmembrane region" description="Helical" evidence="7">
    <location>
        <begin position="207"/>
        <end position="227"/>
    </location>
</feature>
<name>A0ABQ1W1M0_9BACT</name>
<dbReference type="PANTHER" id="PTHR43731">
    <property type="entry name" value="RHOMBOID PROTEASE"/>
    <property type="match status" value="1"/>
</dbReference>
<dbReference type="PANTHER" id="PTHR43731:SF14">
    <property type="entry name" value="PRESENILIN-ASSOCIATED RHOMBOID-LIKE PROTEIN, MITOCHONDRIAL"/>
    <property type="match status" value="1"/>
</dbReference>
<feature type="transmembrane region" description="Helical" evidence="7">
    <location>
        <begin position="292"/>
        <end position="313"/>
    </location>
</feature>
<protein>
    <recommendedName>
        <fullName evidence="8">Peptidase S54 rhomboid domain-containing protein</fullName>
    </recommendedName>
</protein>
<evidence type="ECO:0000256" key="6">
    <source>
        <dbReference type="ARBA" id="ARBA00023136"/>
    </source>
</evidence>
<evidence type="ECO:0000256" key="2">
    <source>
        <dbReference type="ARBA" id="ARBA00009045"/>
    </source>
</evidence>
<accession>A0ABQ1W1M0</accession>
<dbReference type="Pfam" id="PF01694">
    <property type="entry name" value="Rhomboid"/>
    <property type="match status" value="1"/>
</dbReference>
<evidence type="ECO:0000259" key="8">
    <source>
        <dbReference type="Pfam" id="PF01694"/>
    </source>
</evidence>
<evidence type="ECO:0000313" key="9">
    <source>
        <dbReference type="EMBL" id="GGG10208.1"/>
    </source>
</evidence>
<dbReference type="Proteomes" id="UP000634043">
    <property type="component" value="Unassembled WGS sequence"/>
</dbReference>
<sequence>MQMENSYAAVASEKEDDQLLRILGEHAAYEPEAILAVIAEIEKRNLQAPDLEQIKQETLQALQQRELQVNPEPAGPTSFADKFKDFWTLFVPQRHYFVTPILVNINIVIFVLLVLTGMHVLSPEGEDLVNAGANFGPYTLTGEPWRLFTSMFLHIGIIHLLVNMYALASIGGALEPLVGRRQFITAYVLCGLAGSLASLWWDQQRISAGASGAIFGMFGMFMTMVLLERRMTWAEKKGMVYNMLGVIALNLVFGLQGGIDNAAHTGGLVLGIAYGAVLMLRSGRYFTRQYNLGGNIATVALLLVAFVGLYLQIPTENAKYLTMLDRFGERETKAMDVMKEMELDASLINGGKYLPGLEQGIALWDESVKELIALQELPDLGEQQAKEVEILLNYTQLRKTSYTMMRDDIRSNQPWMHQQQQRVLWAIGTYVQELNDLREGKPSKLYKGVNDLPLPEALEEVTGLPLESQPLIVLDGEVLEGIAPDDLEDHIGRDDIEAVSMLKGEEAVAKYGEKARNGVIEIISKQK</sequence>
<keyword evidence="10" id="KW-1185">Reference proteome</keyword>
<evidence type="ECO:0000256" key="1">
    <source>
        <dbReference type="ARBA" id="ARBA00004141"/>
    </source>
</evidence>
<keyword evidence="3 7" id="KW-0812">Transmembrane</keyword>
<gene>
    <name evidence="9" type="ORF">GCM10011323_13460</name>
</gene>
<dbReference type="InterPro" id="IPR050925">
    <property type="entry name" value="Rhomboid_protease_S54"/>
</dbReference>
<evidence type="ECO:0000256" key="4">
    <source>
        <dbReference type="ARBA" id="ARBA00022801"/>
    </source>
</evidence>
<dbReference type="InterPro" id="IPR022764">
    <property type="entry name" value="Peptidase_S54_rhomboid_dom"/>
</dbReference>
<dbReference type="Gene3D" id="1.20.1540.10">
    <property type="entry name" value="Rhomboid-like"/>
    <property type="match status" value="1"/>
</dbReference>
<evidence type="ECO:0000256" key="7">
    <source>
        <dbReference type="SAM" id="Phobius"/>
    </source>
</evidence>
<evidence type="ECO:0000313" key="10">
    <source>
        <dbReference type="Proteomes" id="UP000634043"/>
    </source>
</evidence>
<dbReference type="InterPro" id="IPR037066">
    <property type="entry name" value="Plug_dom_sf"/>
</dbReference>
<dbReference type="EMBL" id="BMFP01000002">
    <property type="protein sequence ID" value="GGG10208.1"/>
    <property type="molecule type" value="Genomic_DNA"/>
</dbReference>
<feature type="transmembrane region" description="Helical" evidence="7">
    <location>
        <begin position="183"/>
        <end position="201"/>
    </location>
</feature>
<comment type="caution">
    <text evidence="9">The sequence shown here is derived from an EMBL/GenBank/DDBJ whole genome shotgun (WGS) entry which is preliminary data.</text>
</comment>
<comment type="subcellular location">
    <subcellularLocation>
        <location evidence="1">Membrane</location>
        <topology evidence="1">Multi-pass membrane protein</topology>
    </subcellularLocation>
</comment>
<reference evidence="10" key="1">
    <citation type="journal article" date="2019" name="Int. J. Syst. Evol. Microbiol.">
        <title>The Global Catalogue of Microorganisms (GCM) 10K type strain sequencing project: providing services to taxonomists for standard genome sequencing and annotation.</title>
        <authorList>
            <consortium name="The Broad Institute Genomics Platform"/>
            <consortium name="The Broad Institute Genome Sequencing Center for Infectious Disease"/>
            <person name="Wu L."/>
            <person name="Ma J."/>
        </authorList>
    </citation>
    <scope>NUCLEOTIDE SEQUENCE [LARGE SCALE GENOMIC DNA]</scope>
    <source>
        <strain evidence="10">CGMCC 1.12749</strain>
    </source>
</reference>
<feature type="transmembrane region" description="Helical" evidence="7">
    <location>
        <begin position="239"/>
        <end position="256"/>
    </location>
</feature>
<dbReference type="InterPro" id="IPR035952">
    <property type="entry name" value="Rhomboid-like_sf"/>
</dbReference>
<organism evidence="9 10">
    <name type="scientific">Pontibacter amylolyticus</name>
    <dbReference type="NCBI Taxonomy" id="1424080"/>
    <lineage>
        <taxon>Bacteria</taxon>
        <taxon>Pseudomonadati</taxon>
        <taxon>Bacteroidota</taxon>
        <taxon>Cytophagia</taxon>
        <taxon>Cytophagales</taxon>
        <taxon>Hymenobacteraceae</taxon>
        <taxon>Pontibacter</taxon>
    </lineage>
</organism>
<evidence type="ECO:0000256" key="5">
    <source>
        <dbReference type="ARBA" id="ARBA00022989"/>
    </source>
</evidence>
<keyword evidence="5 7" id="KW-1133">Transmembrane helix</keyword>
<keyword evidence="6 7" id="KW-0472">Membrane</keyword>
<comment type="similarity">
    <text evidence="2">Belongs to the peptidase S54 family.</text>
</comment>
<feature type="transmembrane region" description="Helical" evidence="7">
    <location>
        <begin position="101"/>
        <end position="121"/>
    </location>
</feature>
<feature type="transmembrane region" description="Helical" evidence="7">
    <location>
        <begin position="262"/>
        <end position="280"/>
    </location>
</feature>